<dbReference type="InterPro" id="IPR039197">
    <property type="entry name" value="Mrs1/Cce1"/>
</dbReference>
<dbReference type="GO" id="GO:0000403">
    <property type="term" value="F:Y-form DNA binding"/>
    <property type="evidence" value="ECO:0007669"/>
    <property type="project" value="TreeGrafter"/>
</dbReference>
<organism evidence="2">
    <name type="scientific">viral metagenome</name>
    <dbReference type="NCBI Taxonomy" id="1070528"/>
    <lineage>
        <taxon>unclassified sequences</taxon>
        <taxon>metagenomes</taxon>
        <taxon>organismal metagenomes</taxon>
    </lineage>
</organism>
<dbReference type="InterPro" id="IPR012337">
    <property type="entry name" value="RNaseH-like_sf"/>
</dbReference>
<dbReference type="GO" id="GO:0070336">
    <property type="term" value="F:flap-structured DNA binding"/>
    <property type="evidence" value="ECO:0007669"/>
    <property type="project" value="TreeGrafter"/>
</dbReference>
<dbReference type="SUPFAM" id="SSF53098">
    <property type="entry name" value="Ribonuclease H-like"/>
    <property type="match status" value="1"/>
</dbReference>
<dbReference type="EMBL" id="MN740583">
    <property type="protein sequence ID" value="QHU35025.1"/>
    <property type="molecule type" value="Genomic_DNA"/>
</dbReference>
<dbReference type="InterPro" id="IPR036397">
    <property type="entry name" value="RNaseH_sf"/>
</dbReference>
<evidence type="ECO:0000313" key="2">
    <source>
        <dbReference type="EMBL" id="QHU35025.1"/>
    </source>
</evidence>
<dbReference type="InterPro" id="IPR015242">
    <property type="entry name" value="Ydc2_cat"/>
</dbReference>
<dbReference type="Pfam" id="PF09159">
    <property type="entry name" value="Ydc2-catalyt"/>
    <property type="match status" value="1"/>
</dbReference>
<proteinExistence type="predicted"/>
<dbReference type="GO" id="GO:0000402">
    <property type="term" value="F:crossed form four-way junction DNA binding"/>
    <property type="evidence" value="ECO:0007669"/>
    <property type="project" value="TreeGrafter"/>
</dbReference>
<dbReference type="GO" id="GO:0005739">
    <property type="term" value="C:mitochondrion"/>
    <property type="evidence" value="ECO:0007669"/>
    <property type="project" value="TreeGrafter"/>
</dbReference>
<name>A0A6C0LYB4_9ZZZZ</name>
<reference evidence="2" key="1">
    <citation type="journal article" date="2020" name="Nature">
        <title>Giant virus diversity and host interactions through global metagenomics.</title>
        <authorList>
            <person name="Schulz F."/>
            <person name="Roux S."/>
            <person name="Paez-Espino D."/>
            <person name="Jungbluth S."/>
            <person name="Walsh D.A."/>
            <person name="Denef V.J."/>
            <person name="McMahon K.D."/>
            <person name="Konstantinidis K.T."/>
            <person name="Eloe-Fadrosh E.A."/>
            <person name="Kyrpides N.C."/>
            <person name="Woyke T."/>
        </authorList>
    </citation>
    <scope>NUCLEOTIDE SEQUENCE</scope>
    <source>
        <strain evidence="2">GVMAG-S-1017745-26</strain>
    </source>
</reference>
<dbReference type="AlphaFoldDB" id="A0A6C0LYB4"/>
<dbReference type="PANTHER" id="PTHR28072:SF1">
    <property type="entry name" value="CRUCIFORM CUTTING ENDONUCLEASE 1, MITOCHONDRIAL-RELATED"/>
    <property type="match status" value="1"/>
</dbReference>
<dbReference type="GO" id="GO:0004520">
    <property type="term" value="F:DNA endonuclease activity"/>
    <property type="evidence" value="ECO:0007669"/>
    <property type="project" value="TreeGrafter"/>
</dbReference>
<dbReference type="Gene3D" id="3.30.420.10">
    <property type="entry name" value="Ribonuclease H-like superfamily/Ribonuclease H"/>
    <property type="match status" value="1"/>
</dbReference>
<sequence>MGKKIISIDVGIKNLAYCIMEITTDNKDPHQFNIHQWGIINILDEKLNNCLTCSNYIGNKICGKIICNSVQLPSGEKIGFCDKIRCQKFMINSYEKKQIKKFKKPTCKNTSLLELATILLNKLNNLKIEVPIDEVVIENQPVLKNPTMKSIQMIIFSFFVQNGIINNDSKINNIILFSARNKLKTYDGPKIDASHLKNKYSQRKFLSVEYTKYFIKNVDKWNVFFNSHKKKDDLADCFLQGLHYLCK</sequence>
<feature type="domain" description="Mitochondrial resolvase Ydc2 catalytic" evidence="1">
    <location>
        <begin position="5"/>
        <end position="140"/>
    </location>
</feature>
<dbReference type="PANTHER" id="PTHR28072">
    <property type="entry name" value="CRUCIFORM CUTTING ENDONUCLEASE 1, MITOCHONDRIAL-RELATED"/>
    <property type="match status" value="1"/>
</dbReference>
<accession>A0A6C0LYB4</accession>
<evidence type="ECO:0000259" key="1">
    <source>
        <dbReference type="Pfam" id="PF09159"/>
    </source>
</evidence>
<protein>
    <recommendedName>
        <fullName evidence="1">Mitochondrial resolvase Ydc2 catalytic domain-containing protein</fullName>
    </recommendedName>
</protein>